<reference evidence="3" key="1">
    <citation type="submission" date="2021-05" db="EMBL/GenBank/DDBJ databases">
        <title>A free-living protist that lacks canonical eukaryotic 1 DNA replication and segregation systems.</title>
        <authorList>
            <person name="Salas-Leiva D.E."/>
            <person name="Tromer E.C."/>
            <person name="Curtis B.A."/>
            <person name="Jerlstrom-Hultqvist J."/>
            <person name="Kolisko M."/>
            <person name="Yi Z."/>
            <person name="Salas-Leiva J.S."/>
            <person name="Gallot-Lavallee L."/>
            <person name="Kops G.J.P.L."/>
            <person name="Archibald J.M."/>
            <person name="Simpson A.G.B."/>
            <person name="Roger A.J."/>
        </authorList>
    </citation>
    <scope>NUCLEOTIDE SEQUENCE</scope>
    <source>
        <strain evidence="3">BICM</strain>
    </source>
</reference>
<dbReference type="InterPro" id="IPR038835">
    <property type="entry name" value="Giardin_beta-like"/>
</dbReference>
<dbReference type="EMBL" id="JAHDYR010000064">
    <property type="protein sequence ID" value="KAG9390376.1"/>
    <property type="molecule type" value="Genomic_DNA"/>
</dbReference>
<feature type="coiled-coil region" evidence="1">
    <location>
        <begin position="153"/>
        <end position="213"/>
    </location>
</feature>
<evidence type="ECO:0000313" key="3">
    <source>
        <dbReference type="EMBL" id="KAG9390376.1"/>
    </source>
</evidence>
<accession>A0A8J6APS5</accession>
<dbReference type="OrthoDB" id="10254663at2759"/>
<sequence length="274" mass="31557">MVTRSLYSNSTNGLHSSMRTSVSSETLNFSQTPSQMRIRSLTTKLSGIQVNLDEDKQHRQAECELKIRLIDERIDSVYSTDADQGNIRTALNRLQEALASQHVGLEMLAEQGTKELRLVESSVVMDLQAERQQRKELESKTIKSIDEECYSIRLDMNKECKASEEEFERTQAEIRERANRLAAANRSASAEREEKHEQIIRRYTEELMILKETLKAEVTMREEAEQTQFKMLEDVATRMTADVAKERAERQHTEDTLLKLLEQTCQGIEVSLNQ</sequence>
<name>A0A8J6APS5_9EUKA</name>
<keyword evidence="1" id="KW-0175">Coiled coil</keyword>
<dbReference type="PANTHER" id="PTHR37027">
    <property type="entry name" value="KDE4"/>
    <property type="match status" value="1"/>
</dbReference>
<dbReference type="Proteomes" id="UP000717585">
    <property type="component" value="Unassembled WGS sequence"/>
</dbReference>
<feature type="region of interest" description="Disordered" evidence="2">
    <location>
        <begin position="1"/>
        <end position="33"/>
    </location>
</feature>
<dbReference type="AlphaFoldDB" id="A0A8J6APS5"/>
<protein>
    <submittedName>
        <fullName evidence="3">Uncharacterized protein</fullName>
    </submittedName>
</protein>
<dbReference type="PANTHER" id="PTHR37027:SF2">
    <property type="entry name" value="CHROMOSOME UNDETERMINED SCAFFOLD_148, WHOLE GENOME SHOTGUN SEQUENCE"/>
    <property type="match status" value="1"/>
</dbReference>
<organism evidence="3 4">
    <name type="scientific">Carpediemonas membranifera</name>
    <dbReference type="NCBI Taxonomy" id="201153"/>
    <lineage>
        <taxon>Eukaryota</taxon>
        <taxon>Metamonada</taxon>
        <taxon>Carpediemonas-like organisms</taxon>
        <taxon>Carpediemonas</taxon>
    </lineage>
</organism>
<evidence type="ECO:0000256" key="2">
    <source>
        <dbReference type="SAM" id="MobiDB-lite"/>
    </source>
</evidence>
<proteinExistence type="predicted"/>
<comment type="caution">
    <text evidence="3">The sequence shown here is derived from an EMBL/GenBank/DDBJ whole genome shotgun (WGS) entry which is preliminary data.</text>
</comment>
<evidence type="ECO:0000256" key="1">
    <source>
        <dbReference type="SAM" id="Coils"/>
    </source>
</evidence>
<keyword evidence="4" id="KW-1185">Reference proteome</keyword>
<evidence type="ECO:0000313" key="4">
    <source>
        <dbReference type="Proteomes" id="UP000717585"/>
    </source>
</evidence>
<gene>
    <name evidence="3" type="ORF">J8273_7726</name>
</gene>